<dbReference type="RefSeq" id="WP_306103365.1">
    <property type="nucleotide sequence ID" value="NZ_CP120983.1"/>
</dbReference>
<keyword evidence="5" id="KW-0067">ATP-binding</keyword>
<dbReference type="PROSITE" id="PS51192">
    <property type="entry name" value="HELICASE_ATP_BIND_1"/>
    <property type="match status" value="1"/>
</dbReference>
<dbReference type="InterPro" id="IPR014001">
    <property type="entry name" value="Helicase_ATP-bd"/>
</dbReference>
<keyword evidence="12" id="KW-1185">Reference proteome</keyword>
<feature type="region of interest" description="Disordered" evidence="8">
    <location>
        <begin position="515"/>
        <end position="539"/>
    </location>
</feature>
<dbReference type="EMBL" id="CP120983">
    <property type="protein sequence ID" value="WLQ63916.1"/>
    <property type="molecule type" value="Genomic_DNA"/>
</dbReference>
<keyword evidence="1" id="KW-0547">Nucleotide-binding</keyword>
<keyword evidence="4 11" id="KW-0347">Helicase</keyword>
<evidence type="ECO:0000256" key="2">
    <source>
        <dbReference type="ARBA" id="ARBA00022763"/>
    </source>
</evidence>
<dbReference type="InterPro" id="IPR011545">
    <property type="entry name" value="DEAD/DEAH_box_helicase_dom"/>
</dbReference>
<dbReference type="Pfam" id="PF19833">
    <property type="entry name" value="RecG_dom3_C"/>
    <property type="match status" value="1"/>
</dbReference>
<dbReference type="InterPro" id="IPR045562">
    <property type="entry name" value="RecG_dom3_C"/>
</dbReference>
<dbReference type="NCBIfam" id="NF008167">
    <property type="entry name" value="PRK10917.2-1"/>
    <property type="match status" value="1"/>
</dbReference>
<evidence type="ECO:0000256" key="1">
    <source>
        <dbReference type="ARBA" id="ARBA00022741"/>
    </source>
</evidence>
<dbReference type="Proteomes" id="UP001224433">
    <property type="component" value="Chromosome"/>
</dbReference>
<dbReference type="Pfam" id="PF00271">
    <property type="entry name" value="Helicase_C"/>
    <property type="match status" value="1"/>
</dbReference>
<organism evidence="11 12">
    <name type="scientific">Streptomyces glycanivorans</name>
    <dbReference type="NCBI Taxonomy" id="3033808"/>
    <lineage>
        <taxon>Bacteria</taxon>
        <taxon>Bacillati</taxon>
        <taxon>Actinomycetota</taxon>
        <taxon>Actinomycetes</taxon>
        <taxon>Kitasatosporales</taxon>
        <taxon>Streptomycetaceae</taxon>
        <taxon>Streptomyces</taxon>
    </lineage>
</organism>
<proteinExistence type="predicted"/>
<evidence type="ECO:0000313" key="12">
    <source>
        <dbReference type="Proteomes" id="UP001224433"/>
    </source>
</evidence>
<feature type="domain" description="Helicase C-terminal" evidence="10">
    <location>
        <begin position="511"/>
        <end position="667"/>
    </location>
</feature>
<keyword evidence="3 11" id="KW-0378">Hydrolase</keyword>
<evidence type="ECO:0000256" key="5">
    <source>
        <dbReference type="ARBA" id="ARBA00022840"/>
    </source>
</evidence>
<evidence type="ECO:0000259" key="9">
    <source>
        <dbReference type="PROSITE" id="PS51192"/>
    </source>
</evidence>
<evidence type="ECO:0000256" key="7">
    <source>
        <dbReference type="ARBA" id="ARBA00023204"/>
    </source>
</evidence>
<reference evidence="11 12" key="1">
    <citation type="submission" date="2023-03" db="EMBL/GenBank/DDBJ databases">
        <title>Isolation and description of six Streptomyces strains from soil environments, able to metabolize different microbial glucans.</title>
        <authorList>
            <person name="Widen T."/>
            <person name="Larsbrink J."/>
        </authorList>
    </citation>
    <scope>NUCLEOTIDE SEQUENCE [LARGE SCALE GENOMIC DNA]</scope>
    <source>
        <strain evidence="11 12">Alt3</strain>
    </source>
</reference>
<evidence type="ECO:0000313" key="11">
    <source>
        <dbReference type="EMBL" id="WLQ63916.1"/>
    </source>
</evidence>
<dbReference type="Gene3D" id="3.40.50.300">
    <property type="entry name" value="P-loop containing nucleotide triphosphate hydrolases"/>
    <property type="match status" value="2"/>
</dbReference>
<dbReference type="SUPFAM" id="SSF50249">
    <property type="entry name" value="Nucleic acid-binding proteins"/>
    <property type="match status" value="1"/>
</dbReference>
<evidence type="ECO:0000259" key="10">
    <source>
        <dbReference type="PROSITE" id="PS51194"/>
    </source>
</evidence>
<dbReference type="EC" id="3.6.4.12" evidence="11"/>
<evidence type="ECO:0000256" key="3">
    <source>
        <dbReference type="ARBA" id="ARBA00022801"/>
    </source>
</evidence>
<dbReference type="Pfam" id="PF00270">
    <property type="entry name" value="DEAD"/>
    <property type="match status" value="1"/>
</dbReference>
<dbReference type="CDD" id="cd04488">
    <property type="entry name" value="RecG_wedge_OBF"/>
    <property type="match status" value="1"/>
</dbReference>
<sequence length="740" mass="80289">MDPVSAFDEPLKKLLGGATAKVMAEHLDLHTVGDLLHHYPRRYEERGRLTALTELPLDEHVTVVAQVADARIMMFNNGRGKRLEVTLTDGSGRLQLVFFGHGVHKPHKELLPGRRAMFAGKASVFNRKMQLAHPTYQLLDAHDEEQATEAVDAFAGQLLPIYPACKQLDSWRIAKAVDTVLPSAQEAVDPLPPALREGRGFVPLPEALLRIHRPQTKADIAAARDRLRWDEAFVLQVALARRRYADTQLPAKARGSVPGGLLDAFDATLPFTLTEGQQKVTGEIFDALATEHPMHRLLQGEVGSGKTLVALRAMLRVVDAGGQAAMLAPTEVLAQQHHRSVTEMMGELAEGGMLGGSDLGTKVVLLTGSMGTAARRQALLDLVTGEAGIVIGTHALIEDKVQFHDLGLVVVDEQHRFGVEQRDALRSKGKQPPHLLVMTATPIPRTVAMTVFGDLETSVLDQLPAGRSPIASHVVPAKDKPHFLSRAWERVREEVENGHQAYVVCPRIGDDADDAAEKKEKGKGKKQAAPEDDAEKRPPLAVLDIADQLAKGPLAGLRVEVLHGRMPADDKDDVMRRFAAGQADVLVATTVIEVGVNVPNATAMVIMDADRFGVSQLHQLRGRVGRGSAPGLCLLVSEAHEASPARARLSAVAATLDGFELSRIDLEQRREGDVLGQAQSGVRSSLRVLSVIDDEEVIAAAREEAVRVVADDPGLERLPELRTALDALLDKDREEYLDKG</sequence>
<keyword evidence="7" id="KW-0234">DNA repair</keyword>
<dbReference type="GO" id="GO:0016787">
    <property type="term" value="F:hydrolase activity"/>
    <property type="evidence" value="ECO:0007669"/>
    <property type="project" value="UniProtKB-KW"/>
</dbReference>
<dbReference type="PANTHER" id="PTHR47964:SF1">
    <property type="entry name" value="ATP-DEPENDENT DNA HELICASE HOMOLOG RECG, CHLOROPLASTIC"/>
    <property type="match status" value="1"/>
</dbReference>
<dbReference type="InterPro" id="IPR001650">
    <property type="entry name" value="Helicase_C-like"/>
</dbReference>
<dbReference type="CDD" id="cd17992">
    <property type="entry name" value="DEXHc_RecG"/>
    <property type="match status" value="1"/>
</dbReference>
<name>A0ABY9JD44_9ACTN</name>
<dbReference type="SMART" id="SM00490">
    <property type="entry name" value="HELICc"/>
    <property type="match status" value="1"/>
</dbReference>
<dbReference type="GO" id="GO:0003678">
    <property type="term" value="F:DNA helicase activity"/>
    <property type="evidence" value="ECO:0007669"/>
    <property type="project" value="UniProtKB-EC"/>
</dbReference>
<keyword evidence="6" id="KW-0238">DNA-binding</keyword>
<evidence type="ECO:0000256" key="4">
    <source>
        <dbReference type="ARBA" id="ARBA00022806"/>
    </source>
</evidence>
<gene>
    <name evidence="11" type="primary">recG</name>
    <name evidence="11" type="ORF">P8A20_10050</name>
</gene>
<dbReference type="InterPro" id="IPR012340">
    <property type="entry name" value="NA-bd_OB-fold"/>
</dbReference>
<dbReference type="SUPFAM" id="SSF52540">
    <property type="entry name" value="P-loop containing nucleoside triphosphate hydrolases"/>
    <property type="match status" value="2"/>
</dbReference>
<protein>
    <submittedName>
        <fullName evidence="11">ATP-dependent DNA helicase RecG</fullName>
        <ecNumber evidence="11">3.6.4.12</ecNumber>
    </submittedName>
</protein>
<evidence type="ECO:0000256" key="6">
    <source>
        <dbReference type="ARBA" id="ARBA00023125"/>
    </source>
</evidence>
<feature type="domain" description="Helicase ATP-binding" evidence="9">
    <location>
        <begin position="287"/>
        <end position="460"/>
    </location>
</feature>
<dbReference type="PANTHER" id="PTHR47964">
    <property type="entry name" value="ATP-DEPENDENT DNA HELICASE HOMOLOG RECG, CHLOROPLASTIC"/>
    <property type="match status" value="1"/>
</dbReference>
<dbReference type="InterPro" id="IPR027417">
    <property type="entry name" value="P-loop_NTPase"/>
</dbReference>
<evidence type="ECO:0000256" key="8">
    <source>
        <dbReference type="SAM" id="MobiDB-lite"/>
    </source>
</evidence>
<accession>A0ABY9JD44</accession>
<dbReference type="InterPro" id="IPR047112">
    <property type="entry name" value="RecG/Mfd"/>
</dbReference>
<dbReference type="SMART" id="SM00487">
    <property type="entry name" value="DEXDc"/>
    <property type="match status" value="1"/>
</dbReference>
<dbReference type="Gene3D" id="2.40.50.140">
    <property type="entry name" value="Nucleic acid-binding proteins"/>
    <property type="match status" value="1"/>
</dbReference>
<dbReference type="PROSITE" id="PS51194">
    <property type="entry name" value="HELICASE_CTER"/>
    <property type="match status" value="1"/>
</dbReference>
<dbReference type="Pfam" id="PF01336">
    <property type="entry name" value="tRNA_anti-codon"/>
    <property type="match status" value="1"/>
</dbReference>
<dbReference type="InterPro" id="IPR004365">
    <property type="entry name" value="NA-bd_OB_tRNA"/>
</dbReference>
<keyword evidence="2" id="KW-0227">DNA damage</keyword>